<accession>A0A0D2JD41</accession>
<sequence>MFVFTSPFEEDLMKKWVAFGAVLFLLFAPWAVNRALASGEPGDLAVEIQKRYQDIHGIKASYLRHSRFVATGSQLNREIKGAGVLYWSRPTNLRLEQKTPKEELIVATDQGVWWVRESRQRADLYPQEQFTSGLKPLLDALGGLAALDQDFNLEKPGQEHKGPDQQSLVLVLIPKHRRVDLKTLVLWFEPDSLLLKGFRITSLVGDVTEYLFQDLEVNPDFSGQVFSYDPPADFRVRDHHRK</sequence>
<evidence type="ECO:0008006" key="4">
    <source>
        <dbReference type="Google" id="ProtNLM"/>
    </source>
</evidence>
<dbReference type="AlphaFoldDB" id="A0A0D2JD41"/>
<dbReference type="EMBL" id="AZAC01000001">
    <property type="protein sequence ID" value="KIX16119.1"/>
    <property type="molecule type" value="Genomic_DNA"/>
</dbReference>
<dbReference type="Gene3D" id="2.50.20.10">
    <property type="entry name" value="Lipoprotein localisation LolA/LolB/LppX"/>
    <property type="match status" value="1"/>
</dbReference>
<dbReference type="InParanoid" id="A0A0D2JD41"/>
<organism evidence="2 3">
    <name type="scientific">Dethiosulfatarculus sandiegensis</name>
    <dbReference type="NCBI Taxonomy" id="1429043"/>
    <lineage>
        <taxon>Bacteria</taxon>
        <taxon>Pseudomonadati</taxon>
        <taxon>Thermodesulfobacteriota</taxon>
        <taxon>Desulfarculia</taxon>
        <taxon>Desulfarculales</taxon>
        <taxon>Desulfarculaceae</taxon>
        <taxon>Dethiosulfatarculus</taxon>
    </lineage>
</organism>
<dbReference type="SUPFAM" id="SSF89392">
    <property type="entry name" value="Prokaryotic lipoproteins and lipoprotein localization factors"/>
    <property type="match status" value="1"/>
</dbReference>
<dbReference type="OrthoDB" id="5516913at2"/>
<protein>
    <recommendedName>
        <fullName evidence="4">Outer membrane lipoprotein carrier protein LolA</fullName>
    </recommendedName>
</protein>
<dbReference type="Pfam" id="PF03548">
    <property type="entry name" value="LolA"/>
    <property type="match status" value="1"/>
</dbReference>
<comment type="caution">
    <text evidence="2">The sequence shown here is derived from an EMBL/GenBank/DDBJ whole genome shotgun (WGS) entry which is preliminary data.</text>
</comment>
<dbReference type="InterPro" id="IPR029046">
    <property type="entry name" value="LolA/LolB/LppX"/>
</dbReference>
<dbReference type="Proteomes" id="UP000032233">
    <property type="component" value="Unassembled WGS sequence"/>
</dbReference>
<name>A0A0D2JD41_9BACT</name>
<reference evidence="2 3" key="1">
    <citation type="submission" date="2013-11" db="EMBL/GenBank/DDBJ databases">
        <title>Metagenomic analysis of a methanogenic consortium involved in long chain n-alkane degradation.</title>
        <authorList>
            <person name="Davidova I.A."/>
            <person name="Callaghan A.V."/>
            <person name="Wawrik B."/>
            <person name="Pruitt S."/>
            <person name="Marks C."/>
            <person name="Duncan K.E."/>
            <person name="Suflita J.M."/>
        </authorList>
    </citation>
    <scope>NUCLEOTIDE SEQUENCE [LARGE SCALE GENOMIC DNA]</scope>
    <source>
        <strain evidence="2 3">SPR</strain>
    </source>
</reference>
<dbReference type="InterPro" id="IPR004564">
    <property type="entry name" value="OM_lipoprot_carrier_LolA-like"/>
</dbReference>
<proteinExistence type="predicted"/>
<keyword evidence="1" id="KW-0732">Signal</keyword>
<gene>
    <name evidence="2" type="ORF">X474_01735</name>
</gene>
<evidence type="ECO:0000256" key="1">
    <source>
        <dbReference type="ARBA" id="ARBA00022729"/>
    </source>
</evidence>
<dbReference type="PANTHER" id="PTHR35869">
    <property type="entry name" value="OUTER-MEMBRANE LIPOPROTEIN CARRIER PROTEIN"/>
    <property type="match status" value="1"/>
</dbReference>
<dbReference type="CDD" id="cd16325">
    <property type="entry name" value="LolA"/>
    <property type="match status" value="1"/>
</dbReference>
<keyword evidence="3" id="KW-1185">Reference proteome</keyword>
<evidence type="ECO:0000313" key="3">
    <source>
        <dbReference type="Proteomes" id="UP000032233"/>
    </source>
</evidence>
<dbReference type="STRING" id="1429043.X474_01735"/>
<dbReference type="PANTHER" id="PTHR35869:SF1">
    <property type="entry name" value="OUTER-MEMBRANE LIPOPROTEIN CARRIER PROTEIN"/>
    <property type="match status" value="1"/>
</dbReference>
<evidence type="ECO:0000313" key="2">
    <source>
        <dbReference type="EMBL" id="KIX16119.1"/>
    </source>
</evidence>